<feature type="domain" description="C2H2-type" evidence="2">
    <location>
        <begin position="216"/>
        <end position="244"/>
    </location>
</feature>
<evidence type="ECO:0000256" key="1">
    <source>
        <dbReference type="PROSITE-ProRule" id="PRU00042"/>
    </source>
</evidence>
<keyword evidence="1" id="KW-0863">Zinc-finger</keyword>
<comment type="caution">
    <text evidence="3">The sequence shown here is derived from an EMBL/GenBank/DDBJ whole genome shotgun (WGS) entry which is preliminary data.</text>
</comment>
<protein>
    <recommendedName>
        <fullName evidence="2">C2H2-type domain-containing protein</fullName>
    </recommendedName>
</protein>
<name>A0ABD2MYD0_9CUCU</name>
<dbReference type="EMBL" id="JABFTP020000042">
    <property type="protein sequence ID" value="KAL3271207.1"/>
    <property type="molecule type" value="Genomic_DNA"/>
</dbReference>
<organism evidence="3 4">
    <name type="scientific">Cryptolaemus montrouzieri</name>
    <dbReference type="NCBI Taxonomy" id="559131"/>
    <lineage>
        <taxon>Eukaryota</taxon>
        <taxon>Metazoa</taxon>
        <taxon>Ecdysozoa</taxon>
        <taxon>Arthropoda</taxon>
        <taxon>Hexapoda</taxon>
        <taxon>Insecta</taxon>
        <taxon>Pterygota</taxon>
        <taxon>Neoptera</taxon>
        <taxon>Endopterygota</taxon>
        <taxon>Coleoptera</taxon>
        <taxon>Polyphaga</taxon>
        <taxon>Cucujiformia</taxon>
        <taxon>Coccinelloidea</taxon>
        <taxon>Coccinellidae</taxon>
        <taxon>Scymninae</taxon>
        <taxon>Scymnini</taxon>
        <taxon>Cryptolaemus</taxon>
    </lineage>
</organism>
<evidence type="ECO:0000313" key="4">
    <source>
        <dbReference type="Proteomes" id="UP001516400"/>
    </source>
</evidence>
<dbReference type="InterPro" id="IPR013087">
    <property type="entry name" value="Znf_C2H2_type"/>
</dbReference>
<proteinExistence type="predicted"/>
<dbReference type="AlphaFoldDB" id="A0ABD2MYD0"/>
<evidence type="ECO:0000259" key="2">
    <source>
        <dbReference type="PROSITE" id="PS50157"/>
    </source>
</evidence>
<dbReference type="PROSITE" id="PS50157">
    <property type="entry name" value="ZINC_FINGER_C2H2_2"/>
    <property type="match status" value="1"/>
</dbReference>
<gene>
    <name evidence="3" type="ORF">HHI36_021703</name>
</gene>
<dbReference type="SUPFAM" id="SSF57667">
    <property type="entry name" value="beta-beta-alpha zinc fingers"/>
    <property type="match status" value="1"/>
</dbReference>
<dbReference type="InterPro" id="IPR036236">
    <property type="entry name" value="Znf_C2H2_sf"/>
</dbReference>
<sequence length="318" mass="37023">MANNLYNIDFVKTEPEQPEEFVSGENQISMNEFIDEEEKIKFQEVFIKHERCEDLNIDNRNEAIIANIKTESVDEDSKSMIHELIDVDCHEPTYETSKNLDIEDGNGADDSEIVVHEFIYKNGKIWTIDPMYRSCKDLKPKNDGNGASIPKIRDESADENSKNIVHEFIYENGKIWLKEPTSEDSEKDEDIEDGIYAIQRDNSKAFVNNYSVGKEFTCEICGYSSLRRNKFTDHVNTIHLNMKNQKYNQCDYRPAQKCNLTGQIKSIQLKIKNHKCCFCDYQTSSKRCLKDHISSDLVMRRRATRKNIVNKHVYGINF</sequence>
<dbReference type="Proteomes" id="UP001516400">
    <property type="component" value="Unassembled WGS sequence"/>
</dbReference>
<dbReference type="Gene3D" id="3.30.160.60">
    <property type="entry name" value="Classic Zinc Finger"/>
    <property type="match status" value="1"/>
</dbReference>
<keyword evidence="1" id="KW-0862">Zinc</keyword>
<keyword evidence="4" id="KW-1185">Reference proteome</keyword>
<evidence type="ECO:0000313" key="3">
    <source>
        <dbReference type="EMBL" id="KAL3271207.1"/>
    </source>
</evidence>
<dbReference type="SMART" id="SM00355">
    <property type="entry name" value="ZnF_C2H2"/>
    <property type="match status" value="2"/>
</dbReference>
<keyword evidence="1" id="KW-0479">Metal-binding</keyword>
<reference evidence="3 4" key="1">
    <citation type="journal article" date="2021" name="BMC Biol.">
        <title>Horizontally acquired antibacterial genes associated with adaptive radiation of ladybird beetles.</title>
        <authorList>
            <person name="Li H.S."/>
            <person name="Tang X.F."/>
            <person name="Huang Y.H."/>
            <person name="Xu Z.Y."/>
            <person name="Chen M.L."/>
            <person name="Du X.Y."/>
            <person name="Qiu B.Y."/>
            <person name="Chen P.T."/>
            <person name="Zhang W."/>
            <person name="Slipinski A."/>
            <person name="Escalona H.E."/>
            <person name="Waterhouse R.M."/>
            <person name="Zwick A."/>
            <person name="Pang H."/>
        </authorList>
    </citation>
    <scope>NUCLEOTIDE SEQUENCE [LARGE SCALE GENOMIC DNA]</scope>
    <source>
        <strain evidence="3">SYSU2018</strain>
    </source>
</reference>
<accession>A0ABD2MYD0</accession>
<dbReference type="GO" id="GO:0008270">
    <property type="term" value="F:zinc ion binding"/>
    <property type="evidence" value="ECO:0007669"/>
    <property type="project" value="UniProtKB-KW"/>
</dbReference>